<reference evidence="8" key="1">
    <citation type="submission" date="2022-03" db="EMBL/GenBank/DDBJ databases">
        <authorList>
            <person name="Sayadi A."/>
        </authorList>
    </citation>
    <scope>NUCLEOTIDE SEQUENCE</scope>
</reference>
<organism evidence="8 9">
    <name type="scientific">Acanthoscelides obtectus</name>
    <name type="common">Bean weevil</name>
    <name type="synonym">Bruchus obtectus</name>
    <dbReference type="NCBI Taxonomy" id="200917"/>
    <lineage>
        <taxon>Eukaryota</taxon>
        <taxon>Metazoa</taxon>
        <taxon>Ecdysozoa</taxon>
        <taxon>Arthropoda</taxon>
        <taxon>Hexapoda</taxon>
        <taxon>Insecta</taxon>
        <taxon>Pterygota</taxon>
        <taxon>Neoptera</taxon>
        <taxon>Endopterygota</taxon>
        <taxon>Coleoptera</taxon>
        <taxon>Polyphaga</taxon>
        <taxon>Cucujiformia</taxon>
        <taxon>Chrysomeloidea</taxon>
        <taxon>Chrysomelidae</taxon>
        <taxon>Bruchinae</taxon>
        <taxon>Bruchini</taxon>
        <taxon>Acanthoscelides</taxon>
    </lineage>
</organism>
<keyword evidence="3 6" id="KW-0378">Hydrolase</keyword>
<proteinExistence type="inferred from homology"/>
<dbReference type="PROSITE" id="PS00122">
    <property type="entry name" value="CARBOXYLESTERASE_B_1"/>
    <property type="match status" value="1"/>
</dbReference>
<keyword evidence="2" id="KW-0719">Serine esterase</keyword>
<protein>
    <recommendedName>
        <fullName evidence="6">Carboxylic ester hydrolase</fullName>
        <ecNumber evidence="6">3.1.1.-</ecNumber>
    </recommendedName>
</protein>
<dbReference type="SUPFAM" id="SSF53474">
    <property type="entry name" value="alpha/beta-Hydrolases"/>
    <property type="match status" value="1"/>
</dbReference>
<gene>
    <name evidence="8" type="ORF">ACAOBT_LOCUS11486</name>
</gene>
<dbReference type="Pfam" id="PF00135">
    <property type="entry name" value="COesterase"/>
    <property type="match status" value="1"/>
</dbReference>
<dbReference type="AlphaFoldDB" id="A0A9P0KGX0"/>
<dbReference type="EMBL" id="CAKOFQ010006833">
    <property type="protein sequence ID" value="CAH1975178.1"/>
    <property type="molecule type" value="Genomic_DNA"/>
</dbReference>
<comment type="caution">
    <text evidence="8">The sequence shown here is derived from an EMBL/GenBank/DDBJ whole genome shotgun (WGS) entry which is preliminary data.</text>
</comment>
<feature type="signal peptide" evidence="6">
    <location>
        <begin position="1"/>
        <end position="18"/>
    </location>
</feature>
<dbReference type="InterPro" id="IPR019826">
    <property type="entry name" value="Carboxylesterase_B_AS"/>
</dbReference>
<evidence type="ECO:0000313" key="9">
    <source>
        <dbReference type="Proteomes" id="UP001152888"/>
    </source>
</evidence>
<name>A0A9P0KGX0_ACAOB</name>
<evidence type="ECO:0000256" key="6">
    <source>
        <dbReference type="RuleBase" id="RU361235"/>
    </source>
</evidence>
<dbReference type="EC" id="3.1.1.-" evidence="6"/>
<sequence length="552" mass="62767">MKKLRFFLVLFLSTAVLAEDVTVQLPVGTVKGLVKSTAKGVIFYSFQGIPYAEKPVGDLRFQAPVPKKKWEGIWDATKFGNICNQMSYTPPNQSEDCLFVNVYTPNITDNLPVMFFIYGGGFVAGASNSYGPDFLMEQDVVLVTINYRVGPYGFLSTGDDLVPGNAGLKDQTLALKWANQYIHHFGGDPTKITIFGQSAGSASCAYQIMSPLSKGLFRSAILLSGTSLSPWAYQRNYQLYSRELIRNIDPANYHKYNTSQTIYEFLKNIPTEIINDACLAMVTTNPKSYLQLYQGFFFAPVYEHEHDGAFLTKQAYEAMEEGDFNKVPVLLGATSEEDYFLMEDKEGLGYISEIFTQSRDSIPDDMHVTEENKDTIKAELMNFYTSGGNYVDNPRKLVTLMSDHDFVKSVLKFAEQLVKHSQNPYLYQFSYKGVLGFHTNQSEKGFSDKVSHGEDVGYILSFDREDLSNFPKEDQLVQKRFITMLTNFAKYLNPTPEKDETLQNIIWPKTDSDFVYLDIGSDMELKNGMKHEMYNFWNDLYARYGVRPFDTY</sequence>
<dbReference type="InterPro" id="IPR029058">
    <property type="entry name" value="AB_hydrolase_fold"/>
</dbReference>
<dbReference type="Proteomes" id="UP001152888">
    <property type="component" value="Unassembled WGS sequence"/>
</dbReference>
<evidence type="ECO:0000256" key="5">
    <source>
        <dbReference type="ARBA" id="ARBA00023180"/>
    </source>
</evidence>
<evidence type="ECO:0000256" key="4">
    <source>
        <dbReference type="ARBA" id="ARBA00023157"/>
    </source>
</evidence>
<feature type="domain" description="Carboxylesterase type B" evidence="7">
    <location>
        <begin position="21"/>
        <end position="537"/>
    </location>
</feature>
<evidence type="ECO:0000256" key="2">
    <source>
        <dbReference type="ARBA" id="ARBA00022487"/>
    </source>
</evidence>
<keyword evidence="6" id="KW-0732">Signal</keyword>
<accession>A0A9P0KGX0</accession>
<evidence type="ECO:0000313" key="8">
    <source>
        <dbReference type="EMBL" id="CAH1975178.1"/>
    </source>
</evidence>
<keyword evidence="9" id="KW-1185">Reference proteome</keyword>
<dbReference type="GO" id="GO:0052689">
    <property type="term" value="F:carboxylic ester hydrolase activity"/>
    <property type="evidence" value="ECO:0007669"/>
    <property type="project" value="UniProtKB-KW"/>
</dbReference>
<dbReference type="PANTHER" id="PTHR43142:SF1">
    <property type="entry name" value="CARBOXYLIC ESTER HYDROLASE"/>
    <property type="match status" value="1"/>
</dbReference>
<dbReference type="InterPro" id="IPR019819">
    <property type="entry name" value="Carboxylesterase_B_CS"/>
</dbReference>
<dbReference type="InterPro" id="IPR002018">
    <property type="entry name" value="CarbesteraseB"/>
</dbReference>
<dbReference type="OrthoDB" id="19653at2759"/>
<dbReference type="Gene3D" id="3.40.50.1820">
    <property type="entry name" value="alpha/beta hydrolase"/>
    <property type="match status" value="1"/>
</dbReference>
<evidence type="ECO:0000256" key="3">
    <source>
        <dbReference type="ARBA" id="ARBA00022801"/>
    </source>
</evidence>
<evidence type="ECO:0000256" key="1">
    <source>
        <dbReference type="ARBA" id="ARBA00005964"/>
    </source>
</evidence>
<keyword evidence="4" id="KW-1015">Disulfide bond</keyword>
<keyword evidence="5" id="KW-0325">Glycoprotein</keyword>
<dbReference type="PANTHER" id="PTHR43142">
    <property type="entry name" value="CARBOXYLIC ESTER HYDROLASE"/>
    <property type="match status" value="1"/>
</dbReference>
<evidence type="ECO:0000259" key="7">
    <source>
        <dbReference type="Pfam" id="PF00135"/>
    </source>
</evidence>
<feature type="chain" id="PRO_5040528164" description="Carboxylic ester hydrolase" evidence="6">
    <location>
        <begin position="19"/>
        <end position="552"/>
    </location>
</feature>
<dbReference type="PROSITE" id="PS00941">
    <property type="entry name" value="CARBOXYLESTERASE_B_2"/>
    <property type="match status" value="1"/>
</dbReference>
<comment type="similarity">
    <text evidence="1 6">Belongs to the type-B carboxylesterase/lipase family.</text>
</comment>